<sequence>MIHRFLLSWGRLRGAMRGGESMRIALVIRATSGRGGMETVYKTVIRELIAQGETVKMFILQGTADPHWLEGLPYEIIGVPGAGRLRRYYDFTVSYVRALKAFNPDTVIVSDPNIIMFTKIAAMFLKPRLPVGTWVHFPVSTLKKTALLKYADYHFAVSQGIARELEQAAGKDGGSVHVLYNSILTREPFIPRSAAATFLFIGRLDENSKRVSDFITALSRVRGEFKAIVIGDGDDYPKLIALSNQLQLQDRIEWRGWVYKPWEHVPPVSALVLTSAFEAFGMVLVEAMSRGIPCLSTDCDYGPAEIIQPDANGWLVPVGDINAIAGRLQQIVENPERLPDSHAVQSSVARFDTTGIIATMRGILRSEVEKKRRKNLISLWKVVIFDGEKNE</sequence>
<dbReference type="PANTHER" id="PTHR12526:SF630">
    <property type="entry name" value="GLYCOSYLTRANSFERASE"/>
    <property type="match status" value="1"/>
</dbReference>
<dbReference type="Pfam" id="PF13439">
    <property type="entry name" value="Glyco_transf_4"/>
    <property type="match status" value="1"/>
</dbReference>
<feature type="domain" description="Glycosyl transferase family 1" evidence="1">
    <location>
        <begin position="196"/>
        <end position="337"/>
    </location>
</feature>
<evidence type="ECO:0000313" key="3">
    <source>
        <dbReference type="EMBL" id="TDG00321.1"/>
    </source>
</evidence>
<dbReference type="InterPro" id="IPR028098">
    <property type="entry name" value="Glyco_trans_4-like_N"/>
</dbReference>
<dbReference type="Gene3D" id="3.40.50.2000">
    <property type="entry name" value="Glycogen Phosphorylase B"/>
    <property type="match status" value="2"/>
</dbReference>
<keyword evidence="4" id="KW-1185">Reference proteome</keyword>
<dbReference type="SUPFAM" id="SSF53756">
    <property type="entry name" value="UDP-Glycosyltransferase/glycogen phosphorylase"/>
    <property type="match status" value="1"/>
</dbReference>
<evidence type="ECO:0000259" key="2">
    <source>
        <dbReference type="Pfam" id="PF13439"/>
    </source>
</evidence>
<keyword evidence="3" id="KW-0808">Transferase</keyword>
<feature type="domain" description="Glycosyltransferase subfamily 4-like N-terminal" evidence="2">
    <location>
        <begin position="35"/>
        <end position="183"/>
    </location>
</feature>
<organism evidence="3 4">
    <name type="scientific">Paenibacillus piri</name>
    <dbReference type="NCBI Taxonomy" id="2547395"/>
    <lineage>
        <taxon>Bacteria</taxon>
        <taxon>Bacillati</taxon>
        <taxon>Bacillota</taxon>
        <taxon>Bacilli</taxon>
        <taxon>Bacillales</taxon>
        <taxon>Paenibacillaceae</taxon>
        <taxon>Paenibacillus</taxon>
    </lineage>
</organism>
<reference evidence="3 4" key="1">
    <citation type="submission" date="2019-03" db="EMBL/GenBank/DDBJ databases">
        <title>This is whole genome sequence of Paenibacillus sp MS74 strain.</title>
        <authorList>
            <person name="Trinh H.N."/>
        </authorList>
    </citation>
    <scope>NUCLEOTIDE SEQUENCE [LARGE SCALE GENOMIC DNA]</scope>
    <source>
        <strain evidence="3 4">MS74</strain>
    </source>
</reference>
<comment type="caution">
    <text evidence="3">The sequence shown here is derived from an EMBL/GenBank/DDBJ whole genome shotgun (WGS) entry which is preliminary data.</text>
</comment>
<gene>
    <name evidence="3" type="ORF">E1757_01360</name>
</gene>
<dbReference type="InterPro" id="IPR001296">
    <property type="entry name" value="Glyco_trans_1"/>
</dbReference>
<protein>
    <submittedName>
        <fullName evidence="3">Glycosyltransferase</fullName>
    </submittedName>
</protein>
<proteinExistence type="predicted"/>
<dbReference type="EMBL" id="SMRT01000001">
    <property type="protein sequence ID" value="TDG00321.1"/>
    <property type="molecule type" value="Genomic_DNA"/>
</dbReference>
<accession>A0A4R5KZ14</accession>
<dbReference type="PANTHER" id="PTHR12526">
    <property type="entry name" value="GLYCOSYLTRANSFERASE"/>
    <property type="match status" value="1"/>
</dbReference>
<dbReference type="GO" id="GO:0016757">
    <property type="term" value="F:glycosyltransferase activity"/>
    <property type="evidence" value="ECO:0007669"/>
    <property type="project" value="InterPro"/>
</dbReference>
<dbReference type="CDD" id="cd03811">
    <property type="entry name" value="GT4_GT28_WabH-like"/>
    <property type="match status" value="1"/>
</dbReference>
<dbReference type="Proteomes" id="UP000295636">
    <property type="component" value="Unassembled WGS sequence"/>
</dbReference>
<evidence type="ECO:0000259" key="1">
    <source>
        <dbReference type="Pfam" id="PF00534"/>
    </source>
</evidence>
<name>A0A4R5KZ14_9BACL</name>
<dbReference type="AlphaFoldDB" id="A0A4R5KZ14"/>
<evidence type="ECO:0000313" key="4">
    <source>
        <dbReference type="Proteomes" id="UP000295636"/>
    </source>
</evidence>
<dbReference type="Pfam" id="PF00534">
    <property type="entry name" value="Glycos_transf_1"/>
    <property type="match status" value="1"/>
</dbReference>
<dbReference type="OrthoDB" id="9787617at2"/>